<reference evidence="1" key="1">
    <citation type="submission" date="2025-08" db="UniProtKB">
        <authorList>
            <consortium name="RefSeq"/>
        </authorList>
    </citation>
    <scope>IDENTIFICATION</scope>
</reference>
<dbReference type="AlphaFoldDB" id="A0A1S4D7M3"/>
<gene>
    <name evidence="1" type="primary">LOC107826911</name>
</gene>
<dbReference type="OrthoDB" id="1744944at2759"/>
<dbReference type="PaxDb" id="4097-A0A1S4D7M3"/>
<proteinExistence type="predicted"/>
<sequence>MSNNWYSVIVNGTRHGFFHSTRLKQGDPFAHSLFIIGAELLSRMLNTLNHNQFFNGFYMESRDHQVNHLSFVANIIIFSYGKRSPLQKIMWLLNKYEDTSGQQINRQKSHFMTSLCVFQSTIRRIQAVIGFSKKLSPLTYLRCPLYTRRMKIIHFNNLISKIAGRIRGWHGKMLSHRGRATLIKHVLQSMPIYLLSAVSPPKTVMKQIEKLAVNFFWGMEDNERKYHWASWNKLCFPMNEGGM</sequence>
<dbReference type="PANTHER" id="PTHR33116">
    <property type="entry name" value="REVERSE TRANSCRIPTASE ZINC-BINDING DOMAIN-CONTAINING PROTEIN-RELATED-RELATED"/>
    <property type="match status" value="1"/>
</dbReference>
<dbReference type="RefSeq" id="XP_016509440.1">
    <property type="nucleotide sequence ID" value="XM_016653954.1"/>
</dbReference>
<organism evidence="1">
    <name type="scientific">Nicotiana tabacum</name>
    <name type="common">Common tobacco</name>
    <dbReference type="NCBI Taxonomy" id="4097"/>
    <lineage>
        <taxon>Eukaryota</taxon>
        <taxon>Viridiplantae</taxon>
        <taxon>Streptophyta</taxon>
        <taxon>Embryophyta</taxon>
        <taxon>Tracheophyta</taxon>
        <taxon>Spermatophyta</taxon>
        <taxon>Magnoliopsida</taxon>
        <taxon>eudicotyledons</taxon>
        <taxon>Gunneridae</taxon>
        <taxon>Pentapetalae</taxon>
        <taxon>asterids</taxon>
        <taxon>lamiids</taxon>
        <taxon>Solanales</taxon>
        <taxon>Solanaceae</taxon>
        <taxon>Nicotianoideae</taxon>
        <taxon>Nicotianeae</taxon>
        <taxon>Nicotiana</taxon>
    </lineage>
</organism>
<name>A0A1S4D7M3_TOBAC</name>
<protein>
    <submittedName>
        <fullName evidence="1">Uncharacterized protein</fullName>
    </submittedName>
</protein>
<dbReference type="PANTHER" id="PTHR33116:SF82">
    <property type="entry name" value="RNASE H FAMILY PROTEIN"/>
    <property type="match status" value="1"/>
</dbReference>
<dbReference type="OMA" id="NGFYMES"/>
<dbReference type="STRING" id="4097.A0A1S4D7M3"/>
<evidence type="ECO:0000313" key="1">
    <source>
        <dbReference type="RefSeq" id="XP_016509440.1"/>
    </source>
</evidence>
<accession>A0A1S4D7M3</accession>
<dbReference type="KEGG" id="nta:107826911"/>